<dbReference type="AlphaFoldDB" id="A0A3S0ZPH8"/>
<protein>
    <recommendedName>
        <fullName evidence="2">Sorting nexin-17/31 FERM domain-containing protein</fullName>
    </recommendedName>
</protein>
<evidence type="ECO:0000313" key="4">
    <source>
        <dbReference type="Proteomes" id="UP000271974"/>
    </source>
</evidence>
<comment type="caution">
    <text evidence="3">The sequence shown here is derived from an EMBL/GenBank/DDBJ whole genome shotgun (WGS) entry which is preliminary data.</text>
</comment>
<feature type="domain" description="Sorting nexin-17/31 FERM" evidence="2">
    <location>
        <begin position="2"/>
        <end position="75"/>
    </location>
</feature>
<dbReference type="FunFam" id="2.30.29.30:FF:000145">
    <property type="entry name" value="Sorting nexin-17 isoform1"/>
    <property type="match status" value="1"/>
</dbReference>
<sequence length="176" mass="20108">MVKEGSFRITRMRCWRITTIYPNGNGLSSSSERDNAQLELSFEYLMSKDNLQWVSIISDQAMLMSMCLQSMVDELIMKKKGKKFKKPQDRLRTARNGGPFRPVSRELSQGTEVRHSKEQNNNTRVQVVRAHLPEDQSAINKAMGSVKKQLSKGLQHKEEETITENDAFEGIGDDDL</sequence>
<gene>
    <name evidence="3" type="ORF">EGW08_012518</name>
</gene>
<dbReference type="GO" id="GO:0032456">
    <property type="term" value="P:endocytic recycling"/>
    <property type="evidence" value="ECO:0007669"/>
    <property type="project" value="TreeGrafter"/>
</dbReference>
<dbReference type="STRING" id="188477.A0A3S0ZPH8"/>
<dbReference type="PANTHER" id="PTHR12431:SF14">
    <property type="entry name" value="LD15323P"/>
    <property type="match status" value="1"/>
</dbReference>
<feature type="region of interest" description="Disordered" evidence="1">
    <location>
        <begin position="83"/>
        <end position="176"/>
    </location>
</feature>
<dbReference type="GO" id="GO:0005769">
    <property type="term" value="C:early endosome"/>
    <property type="evidence" value="ECO:0007669"/>
    <property type="project" value="TreeGrafter"/>
</dbReference>
<organism evidence="3 4">
    <name type="scientific">Elysia chlorotica</name>
    <name type="common">Eastern emerald elysia</name>
    <name type="synonym">Sea slug</name>
    <dbReference type="NCBI Taxonomy" id="188477"/>
    <lineage>
        <taxon>Eukaryota</taxon>
        <taxon>Metazoa</taxon>
        <taxon>Spiralia</taxon>
        <taxon>Lophotrochozoa</taxon>
        <taxon>Mollusca</taxon>
        <taxon>Gastropoda</taxon>
        <taxon>Heterobranchia</taxon>
        <taxon>Euthyneura</taxon>
        <taxon>Panpulmonata</taxon>
        <taxon>Sacoglossa</taxon>
        <taxon>Placobranchoidea</taxon>
        <taxon>Plakobranchidae</taxon>
        <taxon>Elysia</taxon>
    </lineage>
</organism>
<dbReference type="InterPro" id="IPR040842">
    <property type="entry name" value="SNX17/31_FERM"/>
</dbReference>
<feature type="compositionally biased region" description="Acidic residues" evidence="1">
    <location>
        <begin position="161"/>
        <end position="176"/>
    </location>
</feature>
<dbReference type="GO" id="GO:0006886">
    <property type="term" value="P:intracellular protein transport"/>
    <property type="evidence" value="ECO:0007669"/>
    <property type="project" value="TreeGrafter"/>
</dbReference>
<proteinExistence type="predicted"/>
<accession>A0A3S0ZPH8</accession>
<dbReference type="Proteomes" id="UP000271974">
    <property type="component" value="Unassembled WGS sequence"/>
</dbReference>
<name>A0A3S0ZPH8_ELYCH</name>
<dbReference type="GO" id="GO:0035091">
    <property type="term" value="F:phosphatidylinositol binding"/>
    <property type="evidence" value="ECO:0007669"/>
    <property type="project" value="TreeGrafter"/>
</dbReference>
<reference evidence="3 4" key="1">
    <citation type="submission" date="2019-01" db="EMBL/GenBank/DDBJ databases">
        <title>A draft genome assembly of the solar-powered sea slug Elysia chlorotica.</title>
        <authorList>
            <person name="Cai H."/>
            <person name="Li Q."/>
            <person name="Fang X."/>
            <person name="Li J."/>
            <person name="Curtis N.E."/>
            <person name="Altenburger A."/>
            <person name="Shibata T."/>
            <person name="Feng M."/>
            <person name="Maeda T."/>
            <person name="Schwartz J.A."/>
            <person name="Shigenobu S."/>
            <person name="Lundholm N."/>
            <person name="Nishiyama T."/>
            <person name="Yang H."/>
            <person name="Hasebe M."/>
            <person name="Li S."/>
            <person name="Pierce S.K."/>
            <person name="Wang J."/>
        </authorList>
    </citation>
    <scope>NUCLEOTIDE SEQUENCE [LARGE SCALE GENOMIC DNA]</scope>
    <source>
        <strain evidence="3">EC2010</strain>
        <tissue evidence="3">Whole organism of an adult</tissue>
    </source>
</reference>
<dbReference type="EMBL" id="RQTK01000432">
    <property type="protein sequence ID" value="RUS79710.1"/>
    <property type="molecule type" value="Genomic_DNA"/>
</dbReference>
<dbReference type="Gene3D" id="2.30.29.30">
    <property type="entry name" value="Pleckstrin-homology domain (PH domain)/Phosphotyrosine-binding domain (PTB)"/>
    <property type="match status" value="1"/>
</dbReference>
<keyword evidence="4" id="KW-1185">Reference proteome</keyword>
<evidence type="ECO:0000259" key="2">
    <source>
        <dbReference type="Pfam" id="PF18116"/>
    </source>
</evidence>
<evidence type="ECO:0000256" key="1">
    <source>
        <dbReference type="SAM" id="MobiDB-lite"/>
    </source>
</evidence>
<evidence type="ECO:0000313" key="3">
    <source>
        <dbReference type="EMBL" id="RUS79710.1"/>
    </source>
</evidence>
<dbReference type="PANTHER" id="PTHR12431">
    <property type="entry name" value="SORTING NEXIN 17 AND 27"/>
    <property type="match status" value="1"/>
</dbReference>
<dbReference type="OrthoDB" id="5772781at2759"/>
<dbReference type="InterPro" id="IPR011993">
    <property type="entry name" value="PH-like_dom_sf"/>
</dbReference>
<dbReference type="Pfam" id="PF18116">
    <property type="entry name" value="SNX17_FERM_C"/>
    <property type="match status" value="1"/>
</dbReference>